<evidence type="ECO:0000313" key="2">
    <source>
        <dbReference type="Proteomes" id="UP001279734"/>
    </source>
</evidence>
<organism evidence="1 2">
    <name type="scientific">Nepenthes gracilis</name>
    <name type="common">Slender pitcher plant</name>
    <dbReference type="NCBI Taxonomy" id="150966"/>
    <lineage>
        <taxon>Eukaryota</taxon>
        <taxon>Viridiplantae</taxon>
        <taxon>Streptophyta</taxon>
        <taxon>Embryophyta</taxon>
        <taxon>Tracheophyta</taxon>
        <taxon>Spermatophyta</taxon>
        <taxon>Magnoliopsida</taxon>
        <taxon>eudicotyledons</taxon>
        <taxon>Gunneridae</taxon>
        <taxon>Pentapetalae</taxon>
        <taxon>Caryophyllales</taxon>
        <taxon>Nepenthaceae</taxon>
        <taxon>Nepenthes</taxon>
    </lineage>
</organism>
<protein>
    <submittedName>
        <fullName evidence="1">Uncharacterized protein</fullName>
    </submittedName>
</protein>
<name>A0AAD3P4T4_NEPGR</name>
<proteinExistence type="predicted"/>
<evidence type="ECO:0000313" key="1">
    <source>
        <dbReference type="EMBL" id="GMG99803.1"/>
    </source>
</evidence>
<keyword evidence="2" id="KW-1185">Reference proteome</keyword>
<dbReference type="Proteomes" id="UP001279734">
    <property type="component" value="Unassembled WGS sequence"/>
</dbReference>
<reference evidence="1" key="1">
    <citation type="submission" date="2023-05" db="EMBL/GenBank/DDBJ databases">
        <title>Nepenthes gracilis genome sequencing.</title>
        <authorList>
            <person name="Fukushima K."/>
        </authorList>
    </citation>
    <scope>NUCLEOTIDE SEQUENCE</scope>
    <source>
        <strain evidence="1">SING2019-196</strain>
    </source>
</reference>
<dbReference type="EMBL" id="BSYO01000001">
    <property type="protein sequence ID" value="GMG99803.1"/>
    <property type="molecule type" value="Genomic_DNA"/>
</dbReference>
<accession>A0AAD3P4T4</accession>
<comment type="caution">
    <text evidence="1">The sequence shown here is derived from an EMBL/GenBank/DDBJ whole genome shotgun (WGS) entry which is preliminary data.</text>
</comment>
<sequence length="142" mass="16040">MKMREDSCAVARYGTWKLDCSALFVVPQPCMHPWHTSASVLGHLNHPGALVIECQVTWVPTYIWPGSSEPRQTCLQIVLFYAISIWVNMNATKTTMQNWRHIAFVTEAEMKILRLTFGVEFSSLGGNGHLPIHLRVCERGSP</sequence>
<gene>
    <name evidence="1" type="ORF">Nepgr_001643</name>
</gene>
<dbReference type="AlphaFoldDB" id="A0AAD3P4T4"/>